<keyword evidence="3" id="KW-1185">Reference proteome</keyword>
<dbReference type="AlphaFoldDB" id="A0A7W7GMW2"/>
<name>A0A7W7GMW2_9MICC</name>
<dbReference type="Pfam" id="PF10611">
    <property type="entry name" value="DUF2469"/>
    <property type="match status" value="1"/>
</dbReference>
<dbReference type="InterPro" id="IPR019592">
    <property type="entry name" value="DUF2469"/>
</dbReference>
<evidence type="ECO:0000313" key="3">
    <source>
        <dbReference type="Proteomes" id="UP000540191"/>
    </source>
</evidence>
<evidence type="ECO:0000256" key="1">
    <source>
        <dbReference type="SAM" id="MobiDB-lite"/>
    </source>
</evidence>
<comment type="caution">
    <text evidence="2">The sequence shown here is derived from an EMBL/GenBank/DDBJ whole genome shotgun (WGS) entry which is preliminary data.</text>
</comment>
<gene>
    <name evidence="2" type="ORF">HDA30_000552</name>
</gene>
<dbReference type="EMBL" id="JACHNA010000001">
    <property type="protein sequence ID" value="MBB4735044.1"/>
    <property type="molecule type" value="Genomic_DNA"/>
</dbReference>
<dbReference type="Proteomes" id="UP000540191">
    <property type="component" value="Unassembled WGS sequence"/>
</dbReference>
<evidence type="ECO:0000313" key="2">
    <source>
        <dbReference type="EMBL" id="MBB4735044.1"/>
    </source>
</evidence>
<feature type="compositionally biased region" description="Polar residues" evidence="1">
    <location>
        <begin position="105"/>
        <end position="115"/>
    </location>
</feature>
<proteinExistence type="predicted"/>
<sequence>MSQDDIEDYEAESELQLYREYRDVVSLFRYVVETERRFYLANDVTLTPRQSGADVYFELTLEDAWVWDVYRHARFIKRVRVLTFKDVNIEELPVAPELSVPTEEPGTTEQGPGRT</sequence>
<feature type="region of interest" description="Disordered" evidence="1">
    <location>
        <begin position="95"/>
        <end position="115"/>
    </location>
</feature>
<protein>
    <recommendedName>
        <fullName evidence="4">DUF2469 family protein</fullName>
    </recommendedName>
</protein>
<reference evidence="2 3" key="1">
    <citation type="submission" date="2020-08" db="EMBL/GenBank/DDBJ databases">
        <title>Sequencing the genomes of 1000 actinobacteria strains.</title>
        <authorList>
            <person name="Klenk H.-P."/>
        </authorList>
    </citation>
    <scope>NUCLEOTIDE SEQUENCE [LARGE SCALE GENOMIC DNA]</scope>
    <source>
        <strain evidence="2 3">DSM 23974</strain>
    </source>
</reference>
<organism evidence="2 3">
    <name type="scientific">Micrococcus cohnii</name>
    <dbReference type="NCBI Taxonomy" id="993416"/>
    <lineage>
        <taxon>Bacteria</taxon>
        <taxon>Bacillati</taxon>
        <taxon>Actinomycetota</taxon>
        <taxon>Actinomycetes</taxon>
        <taxon>Micrococcales</taxon>
        <taxon>Micrococcaceae</taxon>
        <taxon>Micrococcus</taxon>
    </lineage>
</organism>
<accession>A0A7W7GMW2</accession>
<dbReference type="RefSeq" id="WP_158495731.1">
    <property type="nucleotide sequence ID" value="NZ_JACHNA010000001.1"/>
</dbReference>
<evidence type="ECO:0008006" key="4">
    <source>
        <dbReference type="Google" id="ProtNLM"/>
    </source>
</evidence>